<evidence type="ECO:0000256" key="2">
    <source>
        <dbReference type="ARBA" id="ARBA00022643"/>
    </source>
</evidence>
<evidence type="ECO:0000256" key="6">
    <source>
        <dbReference type="HAMAP-Rule" id="MF_01216"/>
    </source>
</evidence>
<proteinExistence type="inferred from homology"/>
<evidence type="ECO:0000256" key="1">
    <source>
        <dbReference type="ARBA" id="ARBA00022630"/>
    </source>
</evidence>
<dbReference type="EC" id="1.6.5.-" evidence="6"/>
<dbReference type="HAMAP" id="MF_01216">
    <property type="entry name" value="Azoreductase_type1"/>
    <property type="match status" value="1"/>
</dbReference>
<dbReference type="PANTHER" id="PTHR43741">
    <property type="entry name" value="FMN-DEPENDENT NADH-AZOREDUCTASE 1"/>
    <property type="match status" value="1"/>
</dbReference>
<evidence type="ECO:0000256" key="3">
    <source>
        <dbReference type="ARBA" id="ARBA00023002"/>
    </source>
</evidence>
<comment type="catalytic activity">
    <reaction evidence="6">
        <text>2 a quinone + NADH + H(+) = 2 a 1,4-benzosemiquinone + NAD(+)</text>
        <dbReference type="Rhea" id="RHEA:65952"/>
        <dbReference type="ChEBI" id="CHEBI:15378"/>
        <dbReference type="ChEBI" id="CHEBI:57540"/>
        <dbReference type="ChEBI" id="CHEBI:57945"/>
        <dbReference type="ChEBI" id="CHEBI:132124"/>
        <dbReference type="ChEBI" id="CHEBI:134225"/>
    </reaction>
</comment>
<dbReference type="RefSeq" id="WP_125713966.1">
    <property type="nucleotide sequence ID" value="NZ_JBHTOP010000003.1"/>
</dbReference>
<name>A0ABW4J4P1_9LACO</name>
<comment type="similarity">
    <text evidence="6">Belongs to the azoreductase type 1 family.</text>
</comment>
<keyword evidence="9" id="KW-1185">Reference proteome</keyword>
<accession>A0ABW4J4P1</accession>
<keyword evidence="1 6" id="KW-0285">Flavoprotein</keyword>
<comment type="catalytic activity">
    <reaction evidence="5">
        <text>N,N-dimethyl-1,4-phenylenediamine + anthranilate + 2 NAD(+) = 2-(4-dimethylaminophenyl)diazenylbenzoate + 2 NADH + 2 H(+)</text>
        <dbReference type="Rhea" id="RHEA:55872"/>
        <dbReference type="ChEBI" id="CHEBI:15378"/>
        <dbReference type="ChEBI" id="CHEBI:15783"/>
        <dbReference type="ChEBI" id="CHEBI:16567"/>
        <dbReference type="ChEBI" id="CHEBI:57540"/>
        <dbReference type="ChEBI" id="CHEBI:57945"/>
        <dbReference type="ChEBI" id="CHEBI:71579"/>
        <dbReference type="EC" id="1.7.1.17"/>
    </reaction>
    <physiologicalReaction direction="right-to-left" evidence="5">
        <dbReference type="Rhea" id="RHEA:55874"/>
    </physiologicalReaction>
</comment>
<evidence type="ECO:0000313" key="9">
    <source>
        <dbReference type="Proteomes" id="UP001597267"/>
    </source>
</evidence>
<keyword evidence="3 6" id="KW-0560">Oxidoreductase</keyword>
<comment type="subunit">
    <text evidence="6">Homodimer.</text>
</comment>
<comment type="function">
    <text evidence="6">Quinone reductase that provides resistance to thiol-specific stress caused by electrophilic quinones.</text>
</comment>
<comment type="function">
    <text evidence="6">Also exhibits azoreductase activity. Catalyzes the reductive cleavage of the azo bond in aromatic azo compounds to the corresponding amines.</text>
</comment>
<dbReference type="Pfam" id="PF02525">
    <property type="entry name" value="Flavodoxin_2"/>
    <property type="match status" value="1"/>
</dbReference>
<evidence type="ECO:0000313" key="8">
    <source>
        <dbReference type="EMBL" id="MFD1670888.1"/>
    </source>
</evidence>
<dbReference type="InterPro" id="IPR050104">
    <property type="entry name" value="FMN-dep_NADH:Q_OxRdtase_AzoR1"/>
</dbReference>
<evidence type="ECO:0000259" key="7">
    <source>
        <dbReference type="Pfam" id="PF02525"/>
    </source>
</evidence>
<reference evidence="9" key="1">
    <citation type="journal article" date="2019" name="Int. J. Syst. Evol. Microbiol.">
        <title>The Global Catalogue of Microorganisms (GCM) 10K type strain sequencing project: providing services to taxonomists for standard genome sequencing and annotation.</title>
        <authorList>
            <consortium name="The Broad Institute Genomics Platform"/>
            <consortium name="The Broad Institute Genome Sequencing Center for Infectious Disease"/>
            <person name="Wu L."/>
            <person name="Ma J."/>
        </authorList>
    </citation>
    <scope>NUCLEOTIDE SEQUENCE [LARGE SCALE GENOMIC DNA]</scope>
    <source>
        <strain evidence="9">CCM 8896</strain>
    </source>
</reference>
<comment type="caution">
    <text evidence="8">The sequence shown here is derived from an EMBL/GenBank/DDBJ whole genome shotgun (WGS) entry which is preliminary data.</text>
</comment>
<dbReference type="Proteomes" id="UP001597267">
    <property type="component" value="Unassembled WGS sequence"/>
</dbReference>
<keyword evidence="4 6" id="KW-0520">NAD</keyword>
<evidence type="ECO:0000256" key="4">
    <source>
        <dbReference type="ARBA" id="ARBA00023027"/>
    </source>
</evidence>
<sequence>MKTLLINAHPDFKNEAHFSNQLEAQFLKKYQTHFPMADLTILNLYEKDIPKIEDGQLWSIWDKQANKTALTATEAAIYQKSTALLDQFMAHKRIVIATPLHNFNITARMKDYLDNILIARKTFRYISEPLANGKVSQPLLTEDYRGLCLFASGSIYTRHDFYEHMDFAPKYLKAMFQDVMGFDQFDIVRAEGTATLKPAEIMATAETALAQAFDKFYQNDNVALDPK</sequence>
<comment type="cofactor">
    <cofactor evidence="6">
        <name>FMN</name>
        <dbReference type="ChEBI" id="CHEBI:58210"/>
    </cofactor>
    <text evidence="6">Binds 1 FMN per subunit.</text>
</comment>
<dbReference type="PANTHER" id="PTHR43741:SF4">
    <property type="entry name" value="FMN-DEPENDENT NADH:QUINONE OXIDOREDUCTASE"/>
    <property type="match status" value="1"/>
</dbReference>
<gene>
    <name evidence="6" type="primary">azoR</name>
    <name evidence="8" type="ORF">ACFQ5M_02120</name>
</gene>
<evidence type="ECO:0000256" key="5">
    <source>
        <dbReference type="ARBA" id="ARBA00048542"/>
    </source>
</evidence>
<comment type="caution">
    <text evidence="6">Lacks conserved residue(s) required for the propagation of feature annotation.</text>
</comment>
<dbReference type="EMBL" id="JBHTOP010000003">
    <property type="protein sequence ID" value="MFD1670888.1"/>
    <property type="molecule type" value="Genomic_DNA"/>
</dbReference>
<dbReference type="InterPro" id="IPR023048">
    <property type="entry name" value="NADH:quinone_OxRdtase_FMN_depd"/>
</dbReference>
<dbReference type="SUPFAM" id="SSF52218">
    <property type="entry name" value="Flavoproteins"/>
    <property type="match status" value="1"/>
</dbReference>
<keyword evidence="2 6" id="KW-0288">FMN</keyword>
<dbReference type="EC" id="1.7.1.17" evidence="6"/>
<protein>
    <recommendedName>
        <fullName evidence="6">FMN dependent NADH:quinone oxidoreductase</fullName>
        <ecNumber evidence="6">1.6.5.-</ecNumber>
    </recommendedName>
    <alternativeName>
        <fullName evidence="6">Azo-dye reductase</fullName>
    </alternativeName>
    <alternativeName>
        <fullName evidence="6">FMN-dependent NADH-azo compound oxidoreductase</fullName>
    </alternativeName>
    <alternativeName>
        <fullName evidence="6">FMN-dependent NADH-azoreductase</fullName>
        <ecNumber evidence="6">1.7.1.17</ecNumber>
    </alternativeName>
</protein>
<feature type="domain" description="Flavodoxin-like fold" evidence="7">
    <location>
        <begin position="1"/>
        <end position="210"/>
    </location>
</feature>
<dbReference type="InterPro" id="IPR003680">
    <property type="entry name" value="Flavodoxin_fold"/>
</dbReference>
<dbReference type="InterPro" id="IPR029039">
    <property type="entry name" value="Flavoprotein-like_sf"/>
</dbReference>
<dbReference type="Gene3D" id="3.40.50.360">
    <property type="match status" value="1"/>
</dbReference>
<organism evidence="8 9">
    <name type="scientific">Agrilactobacillus yilanensis</name>
    <dbReference type="NCBI Taxonomy" id="2485997"/>
    <lineage>
        <taxon>Bacteria</taxon>
        <taxon>Bacillati</taxon>
        <taxon>Bacillota</taxon>
        <taxon>Bacilli</taxon>
        <taxon>Lactobacillales</taxon>
        <taxon>Lactobacillaceae</taxon>
        <taxon>Agrilactobacillus</taxon>
    </lineage>
</organism>